<feature type="transmembrane region" description="Helical" evidence="4">
    <location>
        <begin position="21"/>
        <end position="42"/>
    </location>
</feature>
<evidence type="ECO:0000256" key="4">
    <source>
        <dbReference type="SAM" id="Phobius"/>
    </source>
</evidence>
<organism evidence="6 7">
    <name type="scientific">Methylomonas denitrificans</name>
    <dbReference type="NCBI Taxonomy" id="1538553"/>
    <lineage>
        <taxon>Bacteria</taxon>
        <taxon>Pseudomonadati</taxon>
        <taxon>Pseudomonadota</taxon>
        <taxon>Gammaproteobacteria</taxon>
        <taxon>Methylococcales</taxon>
        <taxon>Methylococcaceae</taxon>
        <taxon>Methylomonas</taxon>
    </lineage>
</organism>
<evidence type="ECO:0000313" key="7">
    <source>
        <dbReference type="Proteomes" id="UP000030512"/>
    </source>
</evidence>
<dbReference type="Proteomes" id="UP000030512">
    <property type="component" value="Chromosome"/>
</dbReference>
<evidence type="ECO:0000256" key="3">
    <source>
        <dbReference type="ARBA" id="ARBA00023315"/>
    </source>
</evidence>
<dbReference type="InterPro" id="IPR002123">
    <property type="entry name" value="Plipid/glycerol_acylTrfase"/>
</dbReference>
<dbReference type="GO" id="GO:0006654">
    <property type="term" value="P:phosphatidic acid biosynthetic process"/>
    <property type="evidence" value="ECO:0007669"/>
    <property type="project" value="TreeGrafter"/>
</dbReference>
<keyword evidence="4" id="KW-0812">Transmembrane</keyword>
<dbReference type="STRING" id="1538553.JT25_010135"/>
<reference evidence="6 7" key="1">
    <citation type="journal article" date="2015" name="Environ. Microbiol.">
        <title>Methane oxidation coupled to nitrate reduction under hypoxia by the Gammaproteobacterium Methylomonas denitrificans, sp. nov. type strain FJG1.</title>
        <authorList>
            <person name="Kits K.D."/>
            <person name="Klotz M.G."/>
            <person name="Stein L.Y."/>
        </authorList>
    </citation>
    <scope>NUCLEOTIDE SEQUENCE [LARGE SCALE GENOMIC DNA]</scope>
    <source>
        <strain evidence="6 7">FJG1</strain>
    </source>
</reference>
<comment type="pathway">
    <text evidence="1">Lipid metabolism.</text>
</comment>
<dbReference type="AlphaFoldDB" id="A0A126T537"/>
<accession>A0A126T537</accession>
<dbReference type="GO" id="GO:0003841">
    <property type="term" value="F:1-acylglycerol-3-phosphate O-acyltransferase activity"/>
    <property type="evidence" value="ECO:0007669"/>
    <property type="project" value="TreeGrafter"/>
</dbReference>
<evidence type="ECO:0000259" key="5">
    <source>
        <dbReference type="SMART" id="SM00563"/>
    </source>
</evidence>
<gene>
    <name evidence="6" type="ORF">JT25_010135</name>
</gene>
<proteinExistence type="predicted"/>
<dbReference type="KEGG" id="mdn:JT25_010135"/>
<dbReference type="PANTHER" id="PTHR10434">
    <property type="entry name" value="1-ACYL-SN-GLYCEROL-3-PHOSPHATE ACYLTRANSFERASE"/>
    <property type="match status" value="1"/>
</dbReference>
<dbReference type="CDD" id="cd07989">
    <property type="entry name" value="LPLAT_AGPAT-like"/>
    <property type="match status" value="1"/>
</dbReference>
<dbReference type="RefSeq" id="WP_036272605.1">
    <property type="nucleotide sequence ID" value="NZ_CP014476.1"/>
</dbReference>
<evidence type="ECO:0000256" key="1">
    <source>
        <dbReference type="ARBA" id="ARBA00005189"/>
    </source>
</evidence>
<evidence type="ECO:0000256" key="2">
    <source>
        <dbReference type="ARBA" id="ARBA00022679"/>
    </source>
</evidence>
<evidence type="ECO:0000313" key="6">
    <source>
        <dbReference type="EMBL" id="AMK76844.1"/>
    </source>
</evidence>
<feature type="domain" description="Phospholipid/glycerol acyltransferase" evidence="5">
    <location>
        <begin position="85"/>
        <end position="199"/>
    </location>
</feature>
<dbReference type="SMART" id="SM00563">
    <property type="entry name" value="PlsC"/>
    <property type="match status" value="1"/>
</dbReference>
<dbReference type="SUPFAM" id="SSF69593">
    <property type="entry name" value="Glycerol-3-phosphate (1)-acyltransferase"/>
    <property type="match status" value="1"/>
</dbReference>
<name>A0A126T537_9GAMM</name>
<dbReference type="EMBL" id="CP014476">
    <property type="protein sequence ID" value="AMK76844.1"/>
    <property type="molecule type" value="Genomic_DNA"/>
</dbReference>
<keyword evidence="4" id="KW-0472">Membrane</keyword>
<sequence length="254" mass="28210">MTQPRTSSRQADFRVYLGSTLLFIYIVFSTLIVGVAILGGYFLPFPMRYKIADIWIDCLLFMLKLCCGLSYEVEGLENIPRDQAAIILSKHQSAWETVALRQFISPQTAVLKKSLLQIPFGGWALATLKPIAIDRQNQKEALKMLIDQGIERLQEGLFVVVFPEGTRVAPGAHKKFNAGGSMLAQKSGFPVIPLAHNAGEYWPRNSFLKYPGVIKVKIGPAINSIDKKSKDINAEAEAWINKAMLDIAEEGAKK</sequence>
<keyword evidence="3 6" id="KW-0012">Acyltransferase</keyword>
<protein>
    <submittedName>
        <fullName evidence="6">Acyl-phosphate glycerol 3-phosphate acyltransferase</fullName>
    </submittedName>
</protein>
<keyword evidence="2 6" id="KW-0808">Transferase</keyword>
<dbReference type="PANTHER" id="PTHR10434:SF40">
    <property type="entry name" value="1-ACYL-SN-GLYCEROL-3-PHOSPHATE ACYLTRANSFERASE"/>
    <property type="match status" value="1"/>
</dbReference>
<dbReference type="Pfam" id="PF01553">
    <property type="entry name" value="Acyltransferase"/>
    <property type="match status" value="1"/>
</dbReference>
<keyword evidence="4" id="KW-1133">Transmembrane helix</keyword>
<keyword evidence="7" id="KW-1185">Reference proteome</keyword>